<accession>A0A1L2K1U9</accession>
<keyword evidence="1" id="KW-1133">Transmembrane helix</keyword>
<organism evidence="2">
    <name type="scientific">Chaceon sp. BZ-2016</name>
    <dbReference type="NCBI Taxonomy" id="1920239"/>
    <lineage>
        <taxon>Eukaryota</taxon>
        <taxon>Metazoa</taxon>
        <taxon>Ecdysozoa</taxon>
        <taxon>Arthropoda</taxon>
        <taxon>Crustacea</taxon>
        <taxon>Multicrustacea</taxon>
        <taxon>Malacostraca</taxon>
        <taxon>Eumalacostraca</taxon>
        <taxon>Eucarida</taxon>
        <taxon>Decapoda</taxon>
        <taxon>Pleocyemata</taxon>
        <taxon>Brachyura</taxon>
        <taxon>Eubrachyura</taxon>
        <taxon>Portunoidea</taxon>
        <taxon>Geryonidae</taxon>
        <taxon>Chaceon</taxon>
    </lineage>
</organism>
<proteinExistence type="predicted"/>
<gene>
    <name evidence="2" type="primary">ATP8</name>
</gene>
<geneLocation type="mitochondrion" evidence="2"/>
<dbReference type="EMBL" id="KU507298">
    <property type="protein sequence ID" value="APD28340.1"/>
    <property type="molecule type" value="Genomic_DNA"/>
</dbReference>
<dbReference type="AlphaFoldDB" id="A0A1L2K1U9"/>
<evidence type="ECO:0000256" key="1">
    <source>
        <dbReference type="SAM" id="Phobius"/>
    </source>
</evidence>
<keyword evidence="1" id="KW-0812">Transmembrane</keyword>
<keyword evidence="1" id="KW-0472">Membrane</keyword>
<evidence type="ECO:0000313" key="2">
    <source>
        <dbReference type="EMBL" id="APD28340.1"/>
    </source>
</evidence>
<reference evidence="2" key="1">
    <citation type="submission" date="2016-01" db="EMBL/GenBank/DDBJ databases">
        <title>Complete mitochondrial DNA sequence of Chaceon sp.</title>
        <authorList>
            <person name="Zhang B."/>
            <person name="Lin Q."/>
        </authorList>
    </citation>
    <scope>NUCLEOTIDE SEQUENCE</scope>
</reference>
<sequence length="52" mass="6253">MPQMAPLMWLCLYIFFLMCLMLFMTTNHFIKPFEKINSEVMPSHSVQSPWKL</sequence>
<keyword evidence="2" id="KW-0496">Mitochondrion</keyword>
<name>A0A1L2K1U9_9EUCA</name>
<feature type="transmembrane region" description="Helical" evidence="1">
    <location>
        <begin position="6"/>
        <end position="25"/>
    </location>
</feature>
<protein>
    <submittedName>
        <fullName evidence="2">ATP synthase F0 subunit 8</fullName>
    </submittedName>
</protein>